<feature type="binding site" evidence="9">
    <location>
        <begin position="145"/>
        <end position="148"/>
    </location>
    <ligand>
        <name>substrate</name>
    </ligand>
</feature>
<dbReference type="InterPro" id="IPR036220">
    <property type="entry name" value="UDP-Glc/GDP-Man_DH_C_sf"/>
</dbReference>
<evidence type="ECO:0000256" key="10">
    <source>
        <dbReference type="PIRSR" id="PIRSR500134-3"/>
    </source>
</evidence>
<gene>
    <name evidence="12" type="ORF">SAMN05444000_102268</name>
</gene>
<dbReference type="Gene3D" id="3.40.50.720">
    <property type="entry name" value="NAD(P)-binding Rossmann-like Domain"/>
    <property type="match status" value="2"/>
</dbReference>
<organism evidence="12 13">
    <name type="scientific">Shimia gijangensis</name>
    <dbReference type="NCBI Taxonomy" id="1470563"/>
    <lineage>
        <taxon>Bacteria</taxon>
        <taxon>Pseudomonadati</taxon>
        <taxon>Pseudomonadota</taxon>
        <taxon>Alphaproteobacteria</taxon>
        <taxon>Rhodobacterales</taxon>
        <taxon>Roseobacteraceae</taxon>
    </lineage>
</organism>
<dbReference type="OrthoDB" id="9803238at2"/>
<proteinExistence type="inferred from homology"/>
<reference evidence="13" key="1">
    <citation type="submission" date="2016-11" db="EMBL/GenBank/DDBJ databases">
        <authorList>
            <person name="Varghese N."/>
            <person name="Submissions S."/>
        </authorList>
    </citation>
    <scope>NUCLEOTIDE SEQUENCE [LARGE SCALE GENOMIC DNA]</scope>
    <source>
        <strain evidence="13">DSM 100564</strain>
    </source>
</reference>
<dbReference type="InterPro" id="IPR017476">
    <property type="entry name" value="UDP-Glc/GDP-Man"/>
</dbReference>
<dbReference type="EC" id="1.1.1.22" evidence="3 7"/>
<dbReference type="SUPFAM" id="SSF52413">
    <property type="entry name" value="UDP-glucose/GDP-mannose dehydrogenase C-terminal domain"/>
    <property type="match status" value="1"/>
</dbReference>
<dbReference type="UniPathway" id="UPA00038">
    <property type="reaction ID" value="UER00491"/>
</dbReference>
<keyword evidence="13" id="KW-1185">Reference proteome</keyword>
<dbReference type="GO" id="GO:0003979">
    <property type="term" value="F:UDP-glucose 6-dehydrogenase activity"/>
    <property type="evidence" value="ECO:0007669"/>
    <property type="project" value="UniProtKB-EC"/>
</dbReference>
<evidence type="ECO:0000259" key="11">
    <source>
        <dbReference type="SMART" id="SM00984"/>
    </source>
</evidence>
<sequence length="391" mass="42537">MKRLNVAVAGLGYVGMSLAVLLARKHSVIAFDIDPDRIAKVNAGQSTVADQEIDKALATEDLSLTGTLDPEAAFSGADFIIVAAPTNYDEQAHFFDTSAVEDVIRTARVHNKSALIVIKSTIPVGFTAQQRAVLMDDGIAFSPEFLREGKALYDNYYPSRIIVGAKGDSAAQFAEMLKDASLKPEVEILLTGSDEAEAIKLFANTYLATRVAFFNELDSFGLAQGLNVSELINGVCLDPRVGTGYNNPSFGYGGYCLPKDTKQLLANYKDVPHQLVQAVVDANSSRKKFIAEQIVKTGAKTLGVYRLTMKQGSDNMRSSAMYDVVKYLLAEGAHVIVYEPMLPDDNLKGAEIVESLDEFLHRSDQVICNRKDAVIQAFSGPIFTRDIFGVD</sequence>
<evidence type="ECO:0000256" key="7">
    <source>
        <dbReference type="PIRNR" id="PIRNR000124"/>
    </source>
</evidence>
<keyword evidence="5 7" id="KW-0520">NAD</keyword>
<dbReference type="InterPro" id="IPR013328">
    <property type="entry name" value="6PGD_dom2"/>
</dbReference>
<evidence type="ECO:0000256" key="6">
    <source>
        <dbReference type="ARBA" id="ARBA00047473"/>
    </source>
</evidence>
<dbReference type="InterPro" id="IPR028357">
    <property type="entry name" value="UDPglc_DH_bac"/>
</dbReference>
<feature type="binding site" evidence="9">
    <location>
        <position position="200"/>
    </location>
    <ligand>
        <name>substrate</name>
    </ligand>
</feature>
<dbReference type="InterPro" id="IPR001732">
    <property type="entry name" value="UDP-Glc/GDP-Man_DH_N"/>
</dbReference>
<dbReference type="GO" id="GO:0000271">
    <property type="term" value="P:polysaccharide biosynthetic process"/>
    <property type="evidence" value="ECO:0007669"/>
    <property type="project" value="InterPro"/>
</dbReference>
<dbReference type="PIRSF" id="PIRSF000124">
    <property type="entry name" value="UDPglc_GDPman_dh"/>
    <property type="match status" value="1"/>
</dbReference>
<evidence type="ECO:0000313" key="12">
    <source>
        <dbReference type="EMBL" id="SHI70075.1"/>
    </source>
</evidence>
<feature type="binding site" evidence="10">
    <location>
        <position position="37"/>
    </location>
    <ligand>
        <name>NAD(+)</name>
        <dbReference type="ChEBI" id="CHEBI:57540"/>
    </ligand>
</feature>
<feature type="domain" description="UDP-glucose/GDP-mannose dehydrogenase C-terminal" evidence="11">
    <location>
        <begin position="303"/>
        <end position="390"/>
    </location>
</feature>
<accession>A0A1M6DA85</accession>
<dbReference type="SMART" id="SM00984">
    <property type="entry name" value="UDPG_MGDP_dh_C"/>
    <property type="match status" value="1"/>
</dbReference>
<dbReference type="EMBL" id="FQZQ01000002">
    <property type="protein sequence ID" value="SHI70075.1"/>
    <property type="molecule type" value="Genomic_DNA"/>
</dbReference>
<evidence type="ECO:0000256" key="2">
    <source>
        <dbReference type="ARBA" id="ARBA00006601"/>
    </source>
</evidence>
<feature type="active site" description="Nucleophile" evidence="8">
    <location>
        <position position="256"/>
    </location>
</feature>
<keyword evidence="4 7" id="KW-0560">Oxidoreductase</keyword>
<evidence type="ECO:0000256" key="3">
    <source>
        <dbReference type="ARBA" id="ARBA00012954"/>
    </source>
</evidence>
<dbReference type="GO" id="GO:0051287">
    <property type="term" value="F:NAD binding"/>
    <property type="evidence" value="ECO:0007669"/>
    <property type="project" value="InterPro"/>
</dbReference>
<dbReference type="SUPFAM" id="SSF51735">
    <property type="entry name" value="NAD(P)-binding Rossmann-fold domains"/>
    <property type="match status" value="1"/>
</dbReference>
<feature type="binding site" evidence="10">
    <location>
        <position position="148"/>
    </location>
    <ligand>
        <name>NAD(+)</name>
        <dbReference type="ChEBI" id="CHEBI:57540"/>
    </ligand>
</feature>
<dbReference type="Proteomes" id="UP000183982">
    <property type="component" value="Unassembled WGS sequence"/>
</dbReference>
<dbReference type="SUPFAM" id="SSF48179">
    <property type="entry name" value="6-phosphogluconate dehydrogenase C-terminal domain-like"/>
    <property type="match status" value="1"/>
</dbReference>
<dbReference type="Pfam" id="PF00984">
    <property type="entry name" value="UDPG_MGDP_dh"/>
    <property type="match status" value="1"/>
</dbReference>
<feature type="binding site" evidence="10">
    <location>
        <position position="86"/>
    </location>
    <ligand>
        <name>NAD(+)</name>
        <dbReference type="ChEBI" id="CHEBI:57540"/>
    </ligand>
</feature>
<feature type="binding site" evidence="10">
    <location>
        <position position="32"/>
    </location>
    <ligand>
        <name>NAD(+)</name>
        <dbReference type="ChEBI" id="CHEBI:57540"/>
    </ligand>
</feature>
<comment type="similarity">
    <text evidence="2 7">Belongs to the UDP-glucose/GDP-mannose dehydrogenase family.</text>
</comment>
<dbReference type="NCBIfam" id="TIGR03026">
    <property type="entry name" value="NDP-sugDHase"/>
    <property type="match status" value="1"/>
</dbReference>
<dbReference type="PANTHER" id="PTHR43750">
    <property type="entry name" value="UDP-GLUCOSE 6-DEHYDROGENASE TUAD"/>
    <property type="match status" value="1"/>
</dbReference>
<feature type="binding site" evidence="10">
    <location>
        <position position="259"/>
    </location>
    <ligand>
        <name>NAD(+)</name>
        <dbReference type="ChEBI" id="CHEBI:57540"/>
    </ligand>
</feature>
<name>A0A1M6DA85_9RHOB</name>
<feature type="binding site" evidence="10">
    <location>
        <position position="121"/>
    </location>
    <ligand>
        <name>NAD(+)</name>
        <dbReference type="ChEBI" id="CHEBI:57540"/>
    </ligand>
</feature>
<dbReference type="InterPro" id="IPR014027">
    <property type="entry name" value="UDP-Glc/GDP-Man_DH_C"/>
</dbReference>
<evidence type="ECO:0000256" key="8">
    <source>
        <dbReference type="PIRSR" id="PIRSR500134-1"/>
    </source>
</evidence>
<evidence type="ECO:0000256" key="4">
    <source>
        <dbReference type="ARBA" id="ARBA00023002"/>
    </source>
</evidence>
<evidence type="ECO:0000256" key="9">
    <source>
        <dbReference type="PIRSR" id="PIRSR500134-2"/>
    </source>
</evidence>
<dbReference type="PIRSF" id="PIRSF500134">
    <property type="entry name" value="UDPglc_DH_bac"/>
    <property type="match status" value="1"/>
</dbReference>
<dbReference type="InterPro" id="IPR008927">
    <property type="entry name" value="6-PGluconate_DH-like_C_sf"/>
</dbReference>
<feature type="binding site" evidence="10">
    <location>
        <position position="317"/>
    </location>
    <ligand>
        <name>NAD(+)</name>
        <dbReference type="ChEBI" id="CHEBI:57540"/>
    </ligand>
</feature>
<feature type="binding site" evidence="9">
    <location>
        <begin position="245"/>
        <end position="249"/>
    </location>
    <ligand>
        <name>substrate</name>
    </ligand>
</feature>
<dbReference type="GO" id="GO:0006065">
    <property type="term" value="P:UDP-glucuronate biosynthetic process"/>
    <property type="evidence" value="ECO:0007669"/>
    <property type="project" value="UniProtKB-UniPathway"/>
</dbReference>
<dbReference type="InterPro" id="IPR036291">
    <property type="entry name" value="NAD(P)-bd_dom_sf"/>
</dbReference>
<evidence type="ECO:0000256" key="1">
    <source>
        <dbReference type="ARBA" id="ARBA00004701"/>
    </source>
</evidence>
<dbReference type="Pfam" id="PF03721">
    <property type="entry name" value="UDPG_MGDP_dh_N"/>
    <property type="match status" value="1"/>
</dbReference>
<dbReference type="Pfam" id="PF03720">
    <property type="entry name" value="UDPG_MGDP_dh_C"/>
    <property type="match status" value="1"/>
</dbReference>
<evidence type="ECO:0000313" key="13">
    <source>
        <dbReference type="Proteomes" id="UP000183982"/>
    </source>
</evidence>
<dbReference type="Gene3D" id="1.10.1040.10">
    <property type="entry name" value="N-(1-d-carboxylethyl)-l-norvaline Dehydrogenase, domain 2"/>
    <property type="match status" value="1"/>
</dbReference>
<dbReference type="InterPro" id="IPR014026">
    <property type="entry name" value="UDP-Glc/GDP-Man_DH_dimer"/>
</dbReference>
<feature type="binding site" evidence="9">
    <location>
        <position position="309"/>
    </location>
    <ligand>
        <name>substrate</name>
    </ligand>
</feature>
<evidence type="ECO:0000256" key="5">
    <source>
        <dbReference type="ARBA" id="ARBA00023027"/>
    </source>
</evidence>
<dbReference type="PANTHER" id="PTHR43750:SF2">
    <property type="entry name" value="UDP-GLUCOSE 6-DEHYDROGENASE"/>
    <property type="match status" value="1"/>
</dbReference>
<dbReference type="STRING" id="1470563.SAMN05444000_102268"/>
<comment type="pathway">
    <text evidence="1">Nucleotide-sugar biosynthesis; UDP-alpha-D-glucuronate biosynthesis; UDP-alpha-D-glucuronate from UDP-alpha-D-glucose: step 1/1.</text>
</comment>
<feature type="binding site" evidence="9">
    <location>
        <position position="310"/>
    </location>
    <ligand>
        <name>substrate</name>
    </ligand>
</feature>
<comment type="catalytic activity">
    <reaction evidence="6 7">
        <text>UDP-alpha-D-glucose + 2 NAD(+) + H2O = UDP-alpha-D-glucuronate + 2 NADH + 3 H(+)</text>
        <dbReference type="Rhea" id="RHEA:23596"/>
        <dbReference type="ChEBI" id="CHEBI:15377"/>
        <dbReference type="ChEBI" id="CHEBI:15378"/>
        <dbReference type="ChEBI" id="CHEBI:57540"/>
        <dbReference type="ChEBI" id="CHEBI:57945"/>
        <dbReference type="ChEBI" id="CHEBI:58052"/>
        <dbReference type="ChEBI" id="CHEBI:58885"/>
        <dbReference type="EC" id="1.1.1.22"/>
    </reaction>
</comment>
<protein>
    <recommendedName>
        <fullName evidence="3 7">UDP-glucose 6-dehydrogenase</fullName>
        <ecNumber evidence="3 7">1.1.1.22</ecNumber>
    </recommendedName>
</protein>
<dbReference type="AlphaFoldDB" id="A0A1M6DA85"/>
<feature type="binding site" evidence="9">
    <location>
        <position position="253"/>
    </location>
    <ligand>
        <name>substrate</name>
    </ligand>
</feature>